<evidence type="ECO:0000256" key="1">
    <source>
        <dbReference type="SAM" id="Coils"/>
    </source>
</evidence>
<feature type="domain" description="Transposase IS110-like N-terminal" evidence="2">
    <location>
        <begin position="6"/>
        <end position="148"/>
    </location>
</feature>
<dbReference type="GO" id="GO:0003677">
    <property type="term" value="F:DNA binding"/>
    <property type="evidence" value="ECO:0007669"/>
    <property type="project" value="InterPro"/>
</dbReference>
<dbReference type="InterPro" id="IPR002525">
    <property type="entry name" value="Transp_IS110-like_N"/>
</dbReference>
<dbReference type="EMBL" id="FZOQ01000005">
    <property type="protein sequence ID" value="SNS36742.1"/>
    <property type="molecule type" value="Genomic_DNA"/>
</dbReference>
<evidence type="ECO:0000313" key="6">
    <source>
        <dbReference type="Proteomes" id="UP000198432"/>
    </source>
</evidence>
<sequence length="320" mass="35475">MEQTYIGIDVAKDSFVVATRVEGKVTTSLHSNDRKGISSLLKGLPGSSWCIMEATGVYSLQLAIALYEKGIKVSVVNPLQIKRFAQTKLKRTKTDKVDAALIAEYGERMQPKLYEPPAPFMRKLQQQRMSLKLLVKSKRSFLNQLHALAQLDKADKAAVRACKTVLASIEKQIVELERQMQQTAEEQCQELFSLLQTIPGISTKSAIELIVVSGGFRNFTSARQFSAFIGISPCINESGTSIRGYRGISRIGDKNIRATLYMCSMAARVHNKACRELYERMVKAGKAKKVALVAVMNKLIKQVFGIVNSGEVYSAECQAQ</sequence>
<evidence type="ECO:0000313" key="4">
    <source>
        <dbReference type="EMBL" id="SNS33657.1"/>
    </source>
</evidence>
<dbReference type="PANTHER" id="PTHR33055">
    <property type="entry name" value="TRANSPOSASE FOR INSERTION SEQUENCE ELEMENT IS1111A"/>
    <property type="match status" value="1"/>
</dbReference>
<dbReference type="OrthoDB" id="964423at2"/>
<dbReference type="NCBIfam" id="NF033542">
    <property type="entry name" value="transpos_IS110"/>
    <property type="match status" value="1"/>
</dbReference>
<dbReference type="Pfam" id="PF02371">
    <property type="entry name" value="Transposase_20"/>
    <property type="match status" value="1"/>
</dbReference>
<dbReference type="EMBL" id="FZOQ01000005">
    <property type="protein sequence ID" value="SNS33657.1"/>
    <property type="molecule type" value="Genomic_DNA"/>
</dbReference>
<evidence type="ECO:0000259" key="2">
    <source>
        <dbReference type="Pfam" id="PF01548"/>
    </source>
</evidence>
<feature type="coiled-coil region" evidence="1">
    <location>
        <begin position="159"/>
        <end position="186"/>
    </location>
</feature>
<dbReference type="RefSeq" id="WP_089318468.1">
    <property type="nucleotide sequence ID" value="NZ_FZOQ01000005.1"/>
</dbReference>
<gene>
    <name evidence="5" type="ORF">SAMN06296052_105159</name>
    <name evidence="4" type="ORF">SAMN06296052_10534</name>
</gene>
<evidence type="ECO:0000259" key="3">
    <source>
        <dbReference type="Pfam" id="PF02371"/>
    </source>
</evidence>
<keyword evidence="1" id="KW-0175">Coiled coil</keyword>
<feature type="domain" description="Transposase IS116/IS110/IS902 C-terminal" evidence="3">
    <location>
        <begin position="193"/>
        <end position="279"/>
    </location>
</feature>
<dbReference type="GO" id="GO:0004803">
    <property type="term" value="F:transposase activity"/>
    <property type="evidence" value="ECO:0007669"/>
    <property type="project" value="InterPro"/>
</dbReference>
<dbReference type="PANTHER" id="PTHR33055:SF3">
    <property type="entry name" value="PUTATIVE TRANSPOSASE FOR IS117-RELATED"/>
    <property type="match status" value="1"/>
</dbReference>
<dbReference type="Pfam" id="PF01548">
    <property type="entry name" value="DEDD_Tnp_IS110"/>
    <property type="match status" value="1"/>
</dbReference>
<proteinExistence type="predicted"/>
<reference evidence="6" key="2">
    <citation type="submission" date="2017-06" db="EMBL/GenBank/DDBJ databases">
        <authorList>
            <person name="Varghese N."/>
            <person name="Submissions S."/>
        </authorList>
    </citation>
    <scope>NUCLEOTIDE SEQUENCE [LARGE SCALE GENOMIC DNA]</scope>
    <source>
        <strain evidence="6">NKM1</strain>
    </source>
</reference>
<dbReference type="Proteomes" id="UP000198432">
    <property type="component" value="Unassembled WGS sequence"/>
</dbReference>
<dbReference type="InterPro" id="IPR047650">
    <property type="entry name" value="Transpos_IS110"/>
</dbReference>
<organism evidence="5 6">
    <name type="scientific">Pontibacter ummariensis</name>
    <dbReference type="NCBI Taxonomy" id="1610492"/>
    <lineage>
        <taxon>Bacteria</taxon>
        <taxon>Pseudomonadati</taxon>
        <taxon>Bacteroidota</taxon>
        <taxon>Cytophagia</taxon>
        <taxon>Cytophagales</taxon>
        <taxon>Hymenobacteraceae</taxon>
        <taxon>Pontibacter</taxon>
    </lineage>
</organism>
<dbReference type="GO" id="GO:0006313">
    <property type="term" value="P:DNA transposition"/>
    <property type="evidence" value="ECO:0007669"/>
    <property type="project" value="InterPro"/>
</dbReference>
<dbReference type="InterPro" id="IPR003346">
    <property type="entry name" value="Transposase_20"/>
</dbReference>
<reference evidence="5" key="1">
    <citation type="submission" date="2017-06" db="EMBL/GenBank/DDBJ databases">
        <authorList>
            <person name="Kim H.J."/>
            <person name="Triplett B.A."/>
        </authorList>
    </citation>
    <scope>NUCLEOTIDE SEQUENCE [LARGE SCALE GENOMIC DNA]</scope>
    <source>
        <strain evidence="5">NKM1</strain>
    </source>
</reference>
<name>A0A239DYF4_9BACT</name>
<dbReference type="AlphaFoldDB" id="A0A239DYF4"/>
<accession>A0A239DYF4</accession>
<protein>
    <submittedName>
        <fullName evidence="5">Transposase</fullName>
    </submittedName>
</protein>
<evidence type="ECO:0000313" key="5">
    <source>
        <dbReference type="EMBL" id="SNS36742.1"/>
    </source>
</evidence>
<keyword evidence="6" id="KW-1185">Reference proteome</keyword>